<dbReference type="InterPro" id="IPR010985">
    <property type="entry name" value="Ribbon_hlx_hlx"/>
</dbReference>
<sequence length="59" mass="6804">MEDNSEVAAKEGLKDMSFKVGRGFHYRFKIEAIREGITMKDLLVRCFEAYIRSKSDKAS</sequence>
<dbReference type="Proteomes" id="UP000053176">
    <property type="component" value="Unassembled WGS sequence"/>
</dbReference>
<dbReference type="SUPFAM" id="SSF47598">
    <property type="entry name" value="Ribbon-helix-helix"/>
    <property type="match status" value="1"/>
</dbReference>
<name>A0A117N371_RHILI</name>
<evidence type="ECO:0000313" key="2">
    <source>
        <dbReference type="Proteomes" id="UP000053176"/>
    </source>
</evidence>
<gene>
    <name evidence="1" type="ORF">AU467_25335</name>
</gene>
<protein>
    <submittedName>
        <fullName evidence="1">Uncharacterized protein</fullName>
    </submittedName>
</protein>
<comment type="caution">
    <text evidence="1">The sequence shown here is derived from an EMBL/GenBank/DDBJ whole genome shotgun (WGS) entry which is preliminary data.</text>
</comment>
<accession>A0A117N371</accession>
<proteinExistence type="predicted"/>
<dbReference type="GO" id="GO:0006355">
    <property type="term" value="P:regulation of DNA-templated transcription"/>
    <property type="evidence" value="ECO:0007669"/>
    <property type="project" value="InterPro"/>
</dbReference>
<dbReference type="AlphaFoldDB" id="A0A117N371"/>
<reference evidence="1 2" key="1">
    <citation type="submission" date="2015-12" db="EMBL/GenBank/DDBJ databases">
        <title>Draft genome sequence of Mesorhizobium sp. UFLA 01-765, a multitolerant efficient symbiont and plant-growth promoting strain isolated from Zn-mining soil using Leucaena leucocephala as a trap plant.</title>
        <authorList>
            <person name="Rangel W.M."/>
            <person name="Thijs S."/>
            <person name="Longatti S.M."/>
            <person name="Moreira F.M."/>
            <person name="Weyens N."/>
            <person name="Vangronsveld J."/>
            <person name="Van Hamme J.D."/>
            <person name="Bottos E.M."/>
            <person name="Rineau F."/>
        </authorList>
    </citation>
    <scope>NUCLEOTIDE SEQUENCE [LARGE SCALE GENOMIC DNA]</scope>
    <source>
        <strain evidence="1 2">UFLA 01-765</strain>
    </source>
</reference>
<organism evidence="1 2">
    <name type="scientific">Rhizobium loti</name>
    <name type="common">Mesorhizobium loti</name>
    <dbReference type="NCBI Taxonomy" id="381"/>
    <lineage>
        <taxon>Bacteria</taxon>
        <taxon>Pseudomonadati</taxon>
        <taxon>Pseudomonadota</taxon>
        <taxon>Alphaproteobacteria</taxon>
        <taxon>Hyphomicrobiales</taxon>
        <taxon>Phyllobacteriaceae</taxon>
        <taxon>Mesorhizobium</taxon>
    </lineage>
</organism>
<evidence type="ECO:0000313" key="1">
    <source>
        <dbReference type="EMBL" id="KUM25643.1"/>
    </source>
</evidence>
<dbReference type="Gene3D" id="1.10.1220.10">
    <property type="entry name" value="Met repressor-like"/>
    <property type="match status" value="1"/>
</dbReference>
<dbReference type="EMBL" id="LPWA01000115">
    <property type="protein sequence ID" value="KUM25643.1"/>
    <property type="molecule type" value="Genomic_DNA"/>
</dbReference>
<dbReference type="InterPro" id="IPR013321">
    <property type="entry name" value="Arc_rbn_hlx_hlx"/>
</dbReference>